<evidence type="ECO:0000313" key="2">
    <source>
        <dbReference type="EMBL" id="KDR74683.1"/>
    </source>
</evidence>
<evidence type="ECO:0000313" key="3">
    <source>
        <dbReference type="Proteomes" id="UP000027222"/>
    </source>
</evidence>
<keyword evidence="1" id="KW-1133">Transmembrane helix</keyword>
<feature type="transmembrane region" description="Helical" evidence="1">
    <location>
        <begin position="324"/>
        <end position="347"/>
    </location>
</feature>
<keyword evidence="1" id="KW-0472">Membrane</keyword>
<dbReference type="SUPFAM" id="SSF50978">
    <property type="entry name" value="WD40 repeat-like"/>
    <property type="match status" value="1"/>
</dbReference>
<keyword evidence="1" id="KW-0812">Transmembrane</keyword>
<reference evidence="3" key="1">
    <citation type="journal article" date="2014" name="Proc. Natl. Acad. Sci. U.S.A.">
        <title>Extensive sampling of basidiomycete genomes demonstrates inadequacy of the white-rot/brown-rot paradigm for wood decay fungi.</title>
        <authorList>
            <person name="Riley R."/>
            <person name="Salamov A.A."/>
            <person name="Brown D.W."/>
            <person name="Nagy L.G."/>
            <person name="Floudas D."/>
            <person name="Held B.W."/>
            <person name="Levasseur A."/>
            <person name="Lombard V."/>
            <person name="Morin E."/>
            <person name="Otillar R."/>
            <person name="Lindquist E.A."/>
            <person name="Sun H."/>
            <person name="LaButti K.M."/>
            <person name="Schmutz J."/>
            <person name="Jabbour D."/>
            <person name="Luo H."/>
            <person name="Baker S.E."/>
            <person name="Pisabarro A.G."/>
            <person name="Walton J.D."/>
            <person name="Blanchette R.A."/>
            <person name="Henrissat B."/>
            <person name="Martin F."/>
            <person name="Cullen D."/>
            <person name="Hibbett D.S."/>
            <person name="Grigoriev I.V."/>
        </authorList>
    </citation>
    <scope>NUCLEOTIDE SEQUENCE [LARGE SCALE GENOMIC DNA]</scope>
    <source>
        <strain evidence="3">CBS 339.88</strain>
    </source>
</reference>
<protein>
    <recommendedName>
        <fullName evidence="4">WD40 repeat-like protein</fullName>
    </recommendedName>
</protein>
<evidence type="ECO:0008006" key="4">
    <source>
        <dbReference type="Google" id="ProtNLM"/>
    </source>
</evidence>
<dbReference type="EMBL" id="KL142382">
    <property type="protein sequence ID" value="KDR74683.1"/>
    <property type="molecule type" value="Genomic_DNA"/>
</dbReference>
<sequence length="408" mass="44618">MHRSDSTLAPIPERQMDDDGTLLLFDTTSKSQLPQQFRVLSFEFGGISELFWINSDILVVGTTRGFLVVYSLANDARCLFEMCHVKAHGDGVSQVAVQCIEYNNKSKCLASVGQGSNSIRLWDVADDGTLIPQHMKSGLIAYDEPRFVAFGKDGLTFRTFSLSTWDATDHILGHEAGVFNDRQLGNALLLDDGRLIIFNVKDGLDIYDSANFNHVAAARFEINGCCSQAISTLRNGSYILSPSKKGYINIFHATNTTRAGRIYVKANRSDQVQAIHSITDISKRDVVVAISCAEGHPSRISVWAAGSQKSQSGSKIADYSTARIVLLSIFVYGLCHLATSILAPLALSRSTGRMTTFNPAVLASVPAISDLSTLPKDEDGNPIYIRSEEGQLGQFSARNQRPWGAITW</sequence>
<accession>A0A067T6N8</accession>
<evidence type="ECO:0000256" key="1">
    <source>
        <dbReference type="SAM" id="Phobius"/>
    </source>
</evidence>
<dbReference type="InterPro" id="IPR036322">
    <property type="entry name" value="WD40_repeat_dom_sf"/>
</dbReference>
<proteinExistence type="predicted"/>
<dbReference type="HOGENOM" id="CLU_045140_0_0_1"/>
<name>A0A067T6N8_GALM3</name>
<organism evidence="2 3">
    <name type="scientific">Galerina marginata (strain CBS 339.88)</name>
    <dbReference type="NCBI Taxonomy" id="685588"/>
    <lineage>
        <taxon>Eukaryota</taxon>
        <taxon>Fungi</taxon>
        <taxon>Dikarya</taxon>
        <taxon>Basidiomycota</taxon>
        <taxon>Agaricomycotina</taxon>
        <taxon>Agaricomycetes</taxon>
        <taxon>Agaricomycetidae</taxon>
        <taxon>Agaricales</taxon>
        <taxon>Agaricineae</taxon>
        <taxon>Strophariaceae</taxon>
        <taxon>Galerina</taxon>
    </lineage>
</organism>
<dbReference type="InterPro" id="IPR015943">
    <property type="entry name" value="WD40/YVTN_repeat-like_dom_sf"/>
</dbReference>
<dbReference type="Gene3D" id="2.130.10.10">
    <property type="entry name" value="YVTN repeat-like/Quinoprotein amine dehydrogenase"/>
    <property type="match status" value="1"/>
</dbReference>
<dbReference type="AlphaFoldDB" id="A0A067T6N8"/>
<keyword evidence="3" id="KW-1185">Reference proteome</keyword>
<dbReference type="OrthoDB" id="3238562at2759"/>
<dbReference type="Proteomes" id="UP000027222">
    <property type="component" value="Unassembled WGS sequence"/>
</dbReference>
<gene>
    <name evidence="2" type="ORF">GALMADRAFT_141038</name>
</gene>